<protein>
    <recommendedName>
        <fullName evidence="1">DUF3885 domain-containing protein</fullName>
    </recommendedName>
</protein>
<dbReference type="AlphaFoldDB" id="A0A380T0K9"/>
<dbReference type="RefSeq" id="WP_115087069.1">
    <property type="nucleotide sequence ID" value="NZ_CBCSFG010000014.1"/>
</dbReference>
<sequence>MTLQLQIQHIFSGLAFARPLFYTYPQGLRFELAEGGSDIERFLLAVSKATTVCRDLFAGEQSMVVCLRVHSNGNGFAHRDVLRDLRAAGIRIPAQRSLWSQRLDPDDWFEEHQPEYWLHLAFEAPLSLLQPVLWCALADNPGTIRPSPCCGVYLFNLNQRLMALPYDDRGMDVVGPNHDVLSLLYRQHQPWLLDYDRERMDATFATVLH</sequence>
<evidence type="ECO:0000259" key="1">
    <source>
        <dbReference type="Pfam" id="PF13021"/>
    </source>
</evidence>
<dbReference type="EMBL" id="UIDD01000007">
    <property type="protein sequence ID" value="SUQ63553.1"/>
    <property type="molecule type" value="Genomic_DNA"/>
</dbReference>
<dbReference type="Pfam" id="PF13021">
    <property type="entry name" value="DUF3885"/>
    <property type="match status" value="1"/>
</dbReference>
<dbReference type="InterPro" id="IPR024976">
    <property type="entry name" value="DUF3885"/>
</dbReference>
<proteinExistence type="predicted"/>
<organism evidence="2 3">
    <name type="scientific">Pseudomonas wadenswilerensis</name>
    <dbReference type="NCBI Taxonomy" id="1785161"/>
    <lineage>
        <taxon>Bacteria</taxon>
        <taxon>Pseudomonadati</taxon>
        <taxon>Pseudomonadota</taxon>
        <taxon>Gammaproteobacteria</taxon>
        <taxon>Pseudomonadales</taxon>
        <taxon>Pseudomonadaceae</taxon>
        <taxon>Pseudomonas</taxon>
    </lineage>
</organism>
<feature type="domain" description="DUF3885" evidence="1">
    <location>
        <begin position="5"/>
        <end position="196"/>
    </location>
</feature>
<accession>A0A380T0K9</accession>
<name>A0A380T0K9_9PSED</name>
<gene>
    <name evidence="2" type="ORF">CCOS864_03005</name>
</gene>
<keyword evidence="3" id="KW-1185">Reference proteome</keyword>
<evidence type="ECO:0000313" key="3">
    <source>
        <dbReference type="Proteomes" id="UP000255177"/>
    </source>
</evidence>
<reference evidence="3" key="1">
    <citation type="submission" date="2018-07" db="EMBL/GenBank/DDBJ databases">
        <authorList>
            <person name="Blom J."/>
        </authorList>
    </citation>
    <scope>NUCLEOTIDE SEQUENCE [LARGE SCALE GENOMIC DNA]</scope>
    <source>
        <strain evidence="3">CCOS 864</strain>
    </source>
</reference>
<dbReference type="Proteomes" id="UP000255177">
    <property type="component" value="Unassembled WGS sequence"/>
</dbReference>
<evidence type="ECO:0000313" key="2">
    <source>
        <dbReference type="EMBL" id="SUQ63553.1"/>
    </source>
</evidence>